<accession>A0A368QKJ6</accession>
<name>A0A368QKJ6_SETIT</name>
<proteinExistence type="predicted"/>
<dbReference type="AlphaFoldDB" id="A0A368QKJ6"/>
<feature type="transmembrane region" description="Helical" evidence="2">
    <location>
        <begin position="85"/>
        <end position="107"/>
    </location>
</feature>
<evidence type="ECO:0000256" key="2">
    <source>
        <dbReference type="SAM" id="Phobius"/>
    </source>
</evidence>
<dbReference type="EMBL" id="CM003530">
    <property type="protein sequence ID" value="RCV18412.1"/>
    <property type="molecule type" value="Genomic_DNA"/>
</dbReference>
<protein>
    <submittedName>
        <fullName evidence="3">Uncharacterized protein</fullName>
    </submittedName>
</protein>
<evidence type="ECO:0000256" key="1">
    <source>
        <dbReference type="SAM" id="MobiDB-lite"/>
    </source>
</evidence>
<reference evidence="3" key="1">
    <citation type="journal article" date="2012" name="Nat. Biotechnol.">
        <title>Reference genome sequence of the model plant Setaria.</title>
        <authorList>
            <person name="Bennetzen J.L."/>
            <person name="Schmutz J."/>
            <person name="Wang H."/>
            <person name="Percifield R."/>
            <person name="Hawkins J."/>
            <person name="Pontaroli A.C."/>
            <person name="Estep M."/>
            <person name="Feng L."/>
            <person name="Vaughn J.N."/>
            <person name="Grimwood J."/>
            <person name="Jenkins J."/>
            <person name="Barry K."/>
            <person name="Lindquist E."/>
            <person name="Hellsten U."/>
            <person name="Deshpande S."/>
            <person name="Wang X."/>
            <person name="Wu X."/>
            <person name="Mitros T."/>
            <person name="Triplett J."/>
            <person name="Yang X."/>
            <person name="Ye C.Y."/>
            <person name="Mauro-Herrera M."/>
            <person name="Wang L."/>
            <person name="Li P."/>
            <person name="Sharma M."/>
            <person name="Sharma R."/>
            <person name="Ronald P.C."/>
            <person name="Panaud O."/>
            <person name="Kellogg E.A."/>
            <person name="Brutnell T.P."/>
            <person name="Doust A.N."/>
            <person name="Tuskan G.A."/>
            <person name="Rokhsar D."/>
            <person name="Devos K.M."/>
        </authorList>
    </citation>
    <scope>NUCLEOTIDE SEQUENCE [LARGE SCALE GENOMIC DNA]</scope>
    <source>
        <strain evidence="3">Yugu1</strain>
    </source>
</reference>
<reference evidence="3" key="2">
    <citation type="submission" date="2015-07" db="EMBL/GenBank/DDBJ databases">
        <authorList>
            <person name="Noorani M."/>
        </authorList>
    </citation>
    <scope>NUCLEOTIDE SEQUENCE</scope>
    <source>
        <strain evidence="3">Yugu1</strain>
    </source>
</reference>
<feature type="region of interest" description="Disordered" evidence="1">
    <location>
        <begin position="1"/>
        <end position="22"/>
    </location>
</feature>
<keyword evidence="2" id="KW-0472">Membrane</keyword>
<keyword evidence="2" id="KW-1133">Transmembrane helix</keyword>
<gene>
    <name evidence="3" type="ORF">SETIT_3G299200v2</name>
</gene>
<dbReference type="STRING" id="4555.A0A368QKJ6"/>
<dbReference type="OrthoDB" id="10526072at2759"/>
<organism evidence="3">
    <name type="scientific">Setaria italica</name>
    <name type="common">Foxtail millet</name>
    <name type="synonym">Panicum italicum</name>
    <dbReference type="NCBI Taxonomy" id="4555"/>
    <lineage>
        <taxon>Eukaryota</taxon>
        <taxon>Viridiplantae</taxon>
        <taxon>Streptophyta</taxon>
        <taxon>Embryophyta</taxon>
        <taxon>Tracheophyta</taxon>
        <taxon>Spermatophyta</taxon>
        <taxon>Magnoliopsida</taxon>
        <taxon>Liliopsida</taxon>
        <taxon>Poales</taxon>
        <taxon>Poaceae</taxon>
        <taxon>PACMAD clade</taxon>
        <taxon>Panicoideae</taxon>
        <taxon>Panicodae</taxon>
        <taxon>Paniceae</taxon>
        <taxon>Cenchrinae</taxon>
        <taxon>Setaria</taxon>
    </lineage>
</organism>
<keyword evidence="2" id="KW-0812">Transmembrane</keyword>
<evidence type="ECO:0000313" key="3">
    <source>
        <dbReference type="EMBL" id="RCV18412.1"/>
    </source>
</evidence>
<sequence>MEPSKKLSAYLPSGPGSSPPSFPPPPRSSVCFFLVNLILLHVLVESSLQSWILSIGRCYLDGPDCKQIEHYLSPYFLSRSSLSSLAFLITCTFLGISFDLLAPIPWIKHIMKKFRNNDMVQLVPEENEDYLMMQNGEETNNLTAPLMPEREDPFG</sequence>